<name>A0A4Z1PTB2_9PEZI</name>
<dbReference type="AlphaFoldDB" id="A0A4Z1PTB2"/>
<reference evidence="2 3" key="1">
    <citation type="submission" date="2019-04" db="EMBL/GenBank/DDBJ databases">
        <title>High contiguity whole genome sequence and gene annotation resource for two Venturia nashicola isolates.</title>
        <authorList>
            <person name="Prokchorchik M."/>
            <person name="Won K."/>
            <person name="Lee Y."/>
            <person name="Choi E.D."/>
            <person name="Segonzac C."/>
            <person name="Sohn K.H."/>
        </authorList>
    </citation>
    <scope>NUCLEOTIDE SEQUENCE [LARGE SCALE GENOMIC DNA]</scope>
    <source>
        <strain evidence="2 3">PRI2</strain>
    </source>
</reference>
<protein>
    <submittedName>
        <fullName evidence="2">Uncharacterized protein</fullName>
    </submittedName>
</protein>
<evidence type="ECO:0000313" key="2">
    <source>
        <dbReference type="EMBL" id="TID26517.1"/>
    </source>
</evidence>
<feature type="region of interest" description="Disordered" evidence="1">
    <location>
        <begin position="62"/>
        <end position="91"/>
    </location>
</feature>
<gene>
    <name evidence="2" type="ORF">E6O75_ATG01010</name>
</gene>
<comment type="caution">
    <text evidence="2">The sequence shown here is derived from an EMBL/GenBank/DDBJ whole genome shotgun (WGS) entry which is preliminary data.</text>
</comment>
<dbReference type="EMBL" id="SNSC02000002">
    <property type="protein sequence ID" value="TID26517.1"/>
    <property type="molecule type" value="Genomic_DNA"/>
</dbReference>
<evidence type="ECO:0000313" key="3">
    <source>
        <dbReference type="Proteomes" id="UP000298493"/>
    </source>
</evidence>
<proteinExistence type="predicted"/>
<evidence type="ECO:0000256" key="1">
    <source>
        <dbReference type="SAM" id="MobiDB-lite"/>
    </source>
</evidence>
<accession>A0A4Z1PTB2</accession>
<keyword evidence="3" id="KW-1185">Reference proteome</keyword>
<sequence length="91" mass="9362">MVFEFVDLKDPGLAFSGEELRPIRDMGIAVGAVRRLRRIGVGVDGCSSTTVVFTAADTSEENPAGIGGMGGTASSSGTLIPMNSEALRLSS</sequence>
<organism evidence="2 3">
    <name type="scientific">Venturia nashicola</name>
    <dbReference type="NCBI Taxonomy" id="86259"/>
    <lineage>
        <taxon>Eukaryota</taxon>
        <taxon>Fungi</taxon>
        <taxon>Dikarya</taxon>
        <taxon>Ascomycota</taxon>
        <taxon>Pezizomycotina</taxon>
        <taxon>Dothideomycetes</taxon>
        <taxon>Pleosporomycetidae</taxon>
        <taxon>Venturiales</taxon>
        <taxon>Venturiaceae</taxon>
        <taxon>Venturia</taxon>
    </lineage>
</organism>
<dbReference type="Proteomes" id="UP000298493">
    <property type="component" value="Unassembled WGS sequence"/>
</dbReference>